<protein>
    <submittedName>
        <fullName evidence="2">Uncharacterized protein</fullName>
    </submittedName>
</protein>
<feature type="region of interest" description="Disordered" evidence="1">
    <location>
        <begin position="1"/>
        <end position="32"/>
    </location>
</feature>
<evidence type="ECO:0000256" key="1">
    <source>
        <dbReference type="SAM" id="MobiDB-lite"/>
    </source>
</evidence>
<keyword evidence="3" id="KW-1185">Reference proteome</keyword>
<organism evidence="2 3">
    <name type="scientific">Bathymodiolus thermophilus thioautotrophic gill symbiont</name>
    <dbReference type="NCBI Taxonomy" id="2360"/>
    <lineage>
        <taxon>Bacteria</taxon>
        <taxon>Pseudomonadati</taxon>
        <taxon>Pseudomonadota</taxon>
        <taxon>Gammaproteobacteria</taxon>
        <taxon>sulfur-oxidizing symbionts</taxon>
    </lineage>
</organism>
<comment type="caution">
    <text evidence="2">The sequence shown here is derived from an EMBL/GenBank/DDBJ whole genome shotgun (WGS) entry which is preliminary data.</text>
</comment>
<reference evidence="2 3" key="1">
    <citation type="submission" date="2020-05" db="EMBL/GenBank/DDBJ databases">
        <authorList>
            <person name="Petersen J."/>
            <person name="Sayavedra L."/>
        </authorList>
    </citation>
    <scope>NUCLEOTIDE SEQUENCE [LARGE SCALE GENOMIC DNA]</scope>
    <source>
        <strain evidence="2">B thermophilus SOXS</strain>
    </source>
</reference>
<gene>
    <name evidence="2" type="ORF">THERMOS_1850</name>
</gene>
<name>A0A8H8XD70_9GAMM</name>
<dbReference type="EMBL" id="CAESAQ020000078">
    <property type="protein sequence ID" value="CAB5503851.1"/>
    <property type="molecule type" value="Genomic_DNA"/>
</dbReference>
<evidence type="ECO:0000313" key="3">
    <source>
        <dbReference type="Proteomes" id="UP000643672"/>
    </source>
</evidence>
<dbReference type="AlphaFoldDB" id="A0A8H8XD70"/>
<dbReference type="Proteomes" id="UP000643672">
    <property type="component" value="Unassembled WGS sequence"/>
</dbReference>
<evidence type="ECO:0000313" key="2">
    <source>
        <dbReference type="EMBL" id="CAB5503851.1"/>
    </source>
</evidence>
<accession>A0A8H8XD70</accession>
<proteinExistence type="predicted"/>
<sequence length="32" mass="3506">MIHRHTGGLENKGVDIKTKGGIHRHTGGLEKQ</sequence>